<dbReference type="GeneTree" id="ENSGT01150000286907"/>
<evidence type="ECO:0000256" key="11">
    <source>
        <dbReference type="ARBA" id="ARBA00038361"/>
    </source>
</evidence>
<feature type="signal peptide" evidence="13">
    <location>
        <begin position="1"/>
        <end position="17"/>
    </location>
</feature>
<keyword evidence="4" id="KW-0430">Lectin</keyword>
<evidence type="ECO:0000256" key="4">
    <source>
        <dbReference type="ARBA" id="ARBA00022734"/>
    </source>
</evidence>
<dbReference type="SUPFAM" id="SSF48726">
    <property type="entry name" value="Immunoglobulin"/>
    <property type="match status" value="3"/>
</dbReference>
<feature type="domain" description="Ig-like" evidence="14">
    <location>
        <begin position="149"/>
        <end position="218"/>
    </location>
</feature>
<dbReference type="InterPro" id="IPR051036">
    <property type="entry name" value="SIGLEC"/>
</dbReference>
<dbReference type="PANTHER" id="PTHR12035:SF138">
    <property type="entry name" value="SIALIC ACID-BINDING IG-LIKE LECTIN 9"/>
    <property type="match status" value="1"/>
</dbReference>
<dbReference type="Gene3D" id="2.60.40.10">
    <property type="entry name" value="Immunoglobulins"/>
    <property type="match status" value="3"/>
</dbReference>
<dbReference type="InterPro" id="IPR003598">
    <property type="entry name" value="Ig_sub2"/>
</dbReference>
<evidence type="ECO:0000256" key="9">
    <source>
        <dbReference type="ARBA" id="ARBA00023180"/>
    </source>
</evidence>
<dbReference type="SMART" id="SM00408">
    <property type="entry name" value="IGc2"/>
    <property type="match status" value="1"/>
</dbReference>
<dbReference type="InterPro" id="IPR013783">
    <property type="entry name" value="Ig-like_fold"/>
</dbReference>
<dbReference type="SMART" id="SM00409">
    <property type="entry name" value="IG"/>
    <property type="match status" value="3"/>
</dbReference>
<evidence type="ECO:0000313" key="16">
    <source>
        <dbReference type="Proteomes" id="UP000694414"/>
    </source>
</evidence>
<dbReference type="InterPro" id="IPR007110">
    <property type="entry name" value="Ig-like_dom"/>
</dbReference>
<keyword evidence="10" id="KW-0393">Immunoglobulin domain</keyword>
<keyword evidence="7 12" id="KW-0472">Membrane</keyword>
<feature type="transmembrane region" description="Helical" evidence="12">
    <location>
        <begin position="356"/>
        <end position="377"/>
    </location>
</feature>
<accession>A0A8C9B2Y4</accession>
<protein>
    <recommendedName>
        <fullName evidence="14">Ig-like domain-containing protein</fullName>
    </recommendedName>
</protein>
<dbReference type="InterPro" id="IPR036179">
    <property type="entry name" value="Ig-like_dom_sf"/>
</dbReference>
<name>A0A8C9B2Y4_PROSS</name>
<proteinExistence type="inferred from homology"/>
<evidence type="ECO:0000259" key="14">
    <source>
        <dbReference type="PROSITE" id="PS50835"/>
    </source>
</evidence>
<sequence>MLLLLLALLWGRAGVEGQKWYWDSYTLEVQRVVTVQEGLCVHVPCSFSYRWYGWKDSDPVHGYWFREGADVERDAPVATNDPAKKVQEETRGRFHLLGLPSAKTCSLSITDARRTDSGPYFFRVEGGTAKWISTCPHLFLHVTALTHTPDILLPGTLASGRPRNLTCSVSWACEQGTPPRISWKGASVSLRGPTIGHSSMLTLIPKPQDHGTSLTCQVILPGVPMTMTRTVYLNVSYSPQNLTVTVLRGDGSAPTALENGSSVSVLEGQSLRLVCAVNSNPPARLSWTRGSLTLYPSHPSSPLLLDLPQVHLRDEGELTCRAQNPLGSQHVSLSLSLQSEYTGGWGRPVSGVMLGAVWGAGATALVFLSFCVIFIIVRSRRRKAARIAVGVGDTGMEEADAVSPVEPQADESPPDQAPQAVAAHFLGQEQELQCASLSFQKRKTQNPPGQEATCKTSETGPCLRILSPPGFIVRG</sequence>
<dbReference type="FunFam" id="2.60.40.10:FF:000829">
    <property type="entry name" value="Sialic acid-binding Ig-like lectin 8"/>
    <property type="match status" value="1"/>
</dbReference>
<keyword evidence="5" id="KW-0130">Cell adhesion</keyword>
<dbReference type="PANTHER" id="PTHR12035">
    <property type="entry name" value="SIALIC ACID BINDING IMMUNOGLOBULIN-LIKE LECTIN"/>
    <property type="match status" value="1"/>
</dbReference>
<dbReference type="Ensembl" id="ENSPSMT00000043782.1">
    <property type="protein sequence ID" value="ENSPSMP00000038037.1"/>
    <property type="gene ID" value="ENSPSMG00000026081.1"/>
</dbReference>
<evidence type="ECO:0000256" key="13">
    <source>
        <dbReference type="SAM" id="SignalP"/>
    </source>
</evidence>
<reference evidence="15" key="2">
    <citation type="submission" date="2025-09" db="UniProtKB">
        <authorList>
            <consortium name="Ensembl"/>
        </authorList>
    </citation>
    <scope>IDENTIFICATION</scope>
</reference>
<evidence type="ECO:0000313" key="15">
    <source>
        <dbReference type="Ensembl" id="ENSPSMP00000038037.1"/>
    </source>
</evidence>
<keyword evidence="9" id="KW-0325">Glycoprotein</keyword>
<evidence type="ECO:0000256" key="7">
    <source>
        <dbReference type="ARBA" id="ARBA00023136"/>
    </source>
</evidence>
<evidence type="ECO:0000256" key="5">
    <source>
        <dbReference type="ARBA" id="ARBA00022889"/>
    </source>
</evidence>
<comment type="subcellular location">
    <subcellularLocation>
        <location evidence="1">Membrane</location>
        <topology evidence="1">Single-pass type I membrane protein</topology>
    </subcellularLocation>
</comment>
<evidence type="ECO:0000256" key="8">
    <source>
        <dbReference type="ARBA" id="ARBA00023157"/>
    </source>
</evidence>
<keyword evidence="3 13" id="KW-0732">Signal</keyword>
<evidence type="ECO:0000256" key="12">
    <source>
        <dbReference type="SAM" id="Phobius"/>
    </source>
</evidence>
<dbReference type="InterPro" id="IPR013106">
    <property type="entry name" value="Ig_V-set"/>
</dbReference>
<feature type="domain" description="Ig-like" evidence="14">
    <location>
        <begin position="254"/>
        <end position="336"/>
    </location>
</feature>
<keyword evidence="8" id="KW-1015">Disulfide bond</keyword>
<dbReference type="GO" id="GO:0030246">
    <property type="term" value="F:carbohydrate binding"/>
    <property type="evidence" value="ECO:0007669"/>
    <property type="project" value="UniProtKB-KW"/>
</dbReference>
<feature type="chain" id="PRO_5034649843" description="Ig-like domain-containing protein" evidence="13">
    <location>
        <begin position="18"/>
        <end position="475"/>
    </location>
</feature>
<keyword evidence="2 12" id="KW-0812">Transmembrane</keyword>
<evidence type="ECO:0000256" key="6">
    <source>
        <dbReference type="ARBA" id="ARBA00022989"/>
    </source>
</evidence>
<dbReference type="Pfam" id="PF07686">
    <property type="entry name" value="V-set"/>
    <property type="match status" value="1"/>
</dbReference>
<evidence type="ECO:0000256" key="2">
    <source>
        <dbReference type="ARBA" id="ARBA00022692"/>
    </source>
</evidence>
<dbReference type="AlphaFoldDB" id="A0A8C9B2Y4"/>
<keyword evidence="6 12" id="KW-1133">Transmembrane helix</keyword>
<dbReference type="GO" id="GO:0033691">
    <property type="term" value="F:sialic acid binding"/>
    <property type="evidence" value="ECO:0007669"/>
    <property type="project" value="TreeGrafter"/>
</dbReference>
<dbReference type="Proteomes" id="UP000694414">
    <property type="component" value="Unplaced"/>
</dbReference>
<reference evidence="15" key="1">
    <citation type="submission" date="2025-08" db="UniProtKB">
        <authorList>
            <consortium name="Ensembl"/>
        </authorList>
    </citation>
    <scope>IDENTIFICATION</scope>
</reference>
<evidence type="ECO:0000256" key="10">
    <source>
        <dbReference type="ARBA" id="ARBA00023319"/>
    </source>
</evidence>
<dbReference type="GO" id="GO:0007155">
    <property type="term" value="P:cell adhesion"/>
    <property type="evidence" value="ECO:0007669"/>
    <property type="project" value="UniProtKB-KW"/>
</dbReference>
<dbReference type="GO" id="GO:0005886">
    <property type="term" value="C:plasma membrane"/>
    <property type="evidence" value="ECO:0007669"/>
    <property type="project" value="TreeGrafter"/>
</dbReference>
<evidence type="ECO:0000256" key="1">
    <source>
        <dbReference type="ARBA" id="ARBA00004479"/>
    </source>
</evidence>
<dbReference type="InterPro" id="IPR003599">
    <property type="entry name" value="Ig_sub"/>
</dbReference>
<dbReference type="Pfam" id="PF13927">
    <property type="entry name" value="Ig_3"/>
    <property type="match status" value="1"/>
</dbReference>
<dbReference type="PROSITE" id="PS50835">
    <property type="entry name" value="IG_LIKE"/>
    <property type="match status" value="2"/>
</dbReference>
<comment type="similarity">
    <text evidence="11">Belongs to the immunoglobulin superfamily. SIGLEC (sialic acid binding Ig-like lectin) family.</text>
</comment>
<organism evidence="15 16">
    <name type="scientific">Prolemur simus</name>
    <name type="common">Greater bamboo lemur</name>
    <name type="synonym">Hapalemur simus</name>
    <dbReference type="NCBI Taxonomy" id="1328070"/>
    <lineage>
        <taxon>Eukaryota</taxon>
        <taxon>Metazoa</taxon>
        <taxon>Chordata</taxon>
        <taxon>Craniata</taxon>
        <taxon>Vertebrata</taxon>
        <taxon>Euteleostomi</taxon>
        <taxon>Mammalia</taxon>
        <taxon>Eutheria</taxon>
        <taxon>Euarchontoglires</taxon>
        <taxon>Primates</taxon>
        <taxon>Strepsirrhini</taxon>
        <taxon>Lemuriformes</taxon>
        <taxon>Lemuridae</taxon>
        <taxon>Prolemur</taxon>
    </lineage>
</organism>
<evidence type="ECO:0000256" key="3">
    <source>
        <dbReference type="ARBA" id="ARBA00022729"/>
    </source>
</evidence>
<keyword evidence="16" id="KW-1185">Reference proteome</keyword>